<dbReference type="InterPro" id="IPR029065">
    <property type="entry name" value="Enolase_C-like"/>
</dbReference>
<dbReference type="Gene3D" id="3.30.390.10">
    <property type="entry name" value="Enolase-like, N-terminal domain"/>
    <property type="match status" value="1"/>
</dbReference>
<dbReference type="HAMAP" id="MF_00470">
    <property type="entry name" value="MenC_1"/>
    <property type="match status" value="1"/>
</dbReference>
<dbReference type="SFLD" id="SFLDG00180">
    <property type="entry name" value="muconate_cycloisomerase"/>
    <property type="match status" value="1"/>
</dbReference>
<evidence type="ECO:0000259" key="6">
    <source>
        <dbReference type="SMART" id="SM00922"/>
    </source>
</evidence>
<dbReference type="InterPro" id="IPR036849">
    <property type="entry name" value="Enolase-like_C_sf"/>
</dbReference>
<organism evidence="7 8">
    <name type="scientific">Corynebacterium uropygiale</name>
    <dbReference type="NCBI Taxonomy" id="1775911"/>
    <lineage>
        <taxon>Bacteria</taxon>
        <taxon>Bacillati</taxon>
        <taxon>Actinomycetota</taxon>
        <taxon>Actinomycetes</taxon>
        <taxon>Mycobacteriales</taxon>
        <taxon>Corynebacteriaceae</taxon>
        <taxon>Corynebacterium</taxon>
    </lineage>
</organism>
<name>A0A9X1TYH6_9CORY</name>
<keyword evidence="8" id="KW-1185">Reference proteome</keyword>
<comment type="catalytic activity">
    <reaction evidence="5">
        <text>(1R,6R)-6-hydroxy-2-succinyl-cyclohexa-2,4-diene-1-carboxylate = 2-succinylbenzoate + H2O</text>
        <dbReference type="Rhea" id="RHEA:10196"/>
        <dbReference type="ChEBI" id="CHEBI:15377"/>
        <dbReference type="ChEBI" id="CHEBI:18325"/>
        <dbReference type="ChEBI" id="CHEBI:58689"/>
        <dbReference type="EC" id="4.2.1.113"/>
    </reaction>
</comment>
<protein>
    <recommendedName>
        <fullName evidence="5">o-succinylbenzoate synthase</fullName>
        <shortName evidence="5">OSB synthase</shortName>
        <shortName evidence="5">OSBS</shortName>
        <ecNumber evidence="5">4.2.1.113</ecNumber>
    </recommendedName>
    <alternativeName>
        <fullName evidence="5">4-(2'-carboxyphenyl)-4-oxybutyric acid synthase</fullName>
    </alternativeName>
    <alternativeName>
        <fullName evidence="5">o-succinylbenzoic acid synthase</fullName>
    </alternativeName>
</protein>
<dbReference type="SMART" id="SM00922">
    <property type="entry name" value="MR_MLE"/>
    <property type="match status" value="1"/>
</dbReference>
<evidence type="ECO:0000256" key="4">
    <source>
        <dbReference type="ARBA" id="ARBA00023239"/>
    </source>
</evidence>
<evidence type="ECO:0000313" key="7">
    <source>
        <dbReference type="EMBL" id="MCF4005841.1"/>
    </source>
</evidence>
<feature type="active site" description="Proton acceptor" evidence="5">
    <location>
        <position position="229"/>
    </location>
</feature>
<comment type="similarity">
    <text evidence="5">Belongs to the mandelate racemase/muconate lactonizing enzyme family. MenC type 1 subfamily.</text>
</comment>
<dbReference type="AlphaFoldDB" id="A0A9X1TYH6"/>
<evidence type="ECO:0000256" key="5">
    <source>
        <dbReference type="HAMAP-Rule" id="MF_00470"/>
    </source>
</evidence>
<dbReference type="SFLD" id="SFLDS00001">
    <property type="entry name" value="Enolase"/>
    <property type="match status" value="1"/>
</dbReference>
<dbReference type="PANTHER" id="PTHR48073:SF2">
    <property type="entry name" value="O-SUCCINYLBENZOATE SYNTHASE"/>
    <property type="match status" value="1"/>
</dbReference>
<dbReference type="GO" id="GO:0043748">
    <property type="term" value="F:O-succinylbenzoate synthase activity"/>
    <property type="evidence" value="ECO:0007669"/>
    <property type="project" value="UniProtKB-EC"/>
</dbReference>
<feature type="binding site" evidence="5">
    <location>
        <position position="177"/>
    </location>
    <ligand>
        <name>Mg(2+)</name>
        <dbReference type="ChEBI" id="CHEBI:18420"/>
    </ligand>
</feature>
<evidence type="ECO:0000256" key="1">
    <source>
        <dbReference type="ARBA" id="ARBA00022428"/>
    </source>
</evidence>
<comment type="cofactor">
    <cofactor evidence="5">
        <name>a divalent metal cation</name>
        <dbReference type="ChEBI" id="CHEBI:60240"/>
    </cofactor>
</comment>
<dbReference type="InterPro" id="IPR010196">
    <property type="entry name" value="OSB_synthase_MenC1"/>
</dbReference>
<dbReference type="GO" id="GO:0009234">
    <property type="term" value="P:menaquinone biosynthetic process"/>
    <property type="evidence" value="ECO:0007669"/>
    <property type="project" value="UniProtKB-UniRule"/>
</dbReference>
<keyword evidence="3 5" id="KW-0460">Magnesium</keyword>
<accession>A0A9X1TYH6</accession>
<feature type="domain" description="Mandelate racemase/muconate lactonizing enzyme C-terminal" evidence="6">
    <location>
        <begin position="104"/>
        <end position="196"/>
    </location>
</feature>
<dbReference type="SFLD" id="SFLDF00009">
    <property type="entry name" value="o-succinylbenzoate_synthase"/>
    <property type="match status" value="1"/>
</dbReference>
<sequence>MVGFSPLPSLAASLPPNLPPVAEILDRTRIVALPLRVRFRGITVREAALIEGPHGWGEFAPFREYEAPETSAWLASALESAWTELPAPRRESVEVNATIPAIPAEQVPALVERYPGCRTFKVKVAEKGQSLEDDVARVAALRRVRPDALVRVDANRGWTLPEALAAAEALGDLDYMEQPCASVGELAELKEELSRRGIPTRIAADESIRRSEDPFRVAELDAAHAAVLKAAPLGGVRRLLGIAEHLAGRGMSVTVASALDTVVGLYSGLLAAACQPALPGGGFPAAGLATQQLFAADVAEPLRLVDGHLPVCRRTPEPARLDEFEADAPTRDLWIRRIREAYAGVVSSAE</sequence>
<dbReference type="Pfam" id="PF18374">
    <property type="entry name" value="Enolase_like_N"/>
    <property type="match status" value="1"/>
</dbReference>
<evidence type="ECO:0000256" key="3">
    <source>
        <dbReference type="ARBA" id="ARBA00022842"/>
    </source>
</evidence>
<dbReference type="EMBL" id="JAKGSI010000001">
    <property type="protein sequence ID" value="MCF4005841.1"/>
    <property type="molecule type" value="Genomic_DNA"/>
</dbReference>
<dbReference type="CDD" id="cd03320">
    <property type="entry name" value="OSBS"/>
    <property type="match status" value="1"/>
</dbReference>
<dbReference type="GO" id="GO:0000287">
    <property type="term" value="F:magnesium ion binding"/>
    <property type="evidence" value="ECO:0007669"/>
    <property type="project" value="UniProtKB-UniRule"/>
</dbReference>
<gene>
    <name evidence="5" type="primary">menC</name>
    <name evidence="7" type="ORF">L1O03_01435</name>
</gene>
<dbReference type="Pfam" id="PF13378">
    <property type="entry name" value="MR_MLE_C"/>
    <property type="match status" value="1"/>
</dbReference>
<dbReference type="NCBIfam" id="NF002782">
    <property type="entry name" value="PRK02901.1"/>
    <property type="match status" value="1"/>
</dbReference>
<keyword evidence="4 5" id="KW-0456">Lyase</keyword>
<dbReference type="RefSeq" id="WP_236117635.1">
    <property type="nucleotide sequence ID" value="NZ_JAKGSI010000001.1"/>
</dbReference>
<evidence type="ECO:0000313" key="8">
    <source>
        <dbReference type="Proteomes" id="UP001139336"/>
    </source>
</evidence>
<dbReference type="EC" id="4.2.1.113" evidence="5"/>
<keyword evidence="1 5" id="KW-0474">Menaquinone biosynthesis</keyword>
<comment type="function">
    <text evidence="5">Converts 2-succinyl-6-hydroxy-2,4-cyclohexadiene-1-carboxylate (SHCHC) to 2-succinylbenzoate (OSB).</text>
</comment>
<keyword evidence="2 5" id="KW-0479">Metal-binding</keyword>
<feature type="active site" description="Proton donor" evidence="5">
    <location>
        <position position="123"/>
    </location>
</feature>
<feature type="binding site" evidence="5">
    <location>
        <position position="153"/>
    </location>
    <ligand>
        <name>Mg(2+)</name>
        <dbReference type="ChEBI" id="CHEBI:18420"/>
    </ligand>
</feature>
<comment type="caution">
    <text evidence="7">The sequence shown here is derived from an EMBL/GenBank/DDBJ whole genome shotgun (WGS) entry which is preliminary data.</text>
</comment>
<feature type="binding site" evidence="5">
    <location>
        <position position="205"/>
    </location>
    <ligand>
        <name>Mg(2+)</name>
        <dbReference type="ChEBI" id="CHEBI:18420"/>
    </ligand>
</feature>
<dbReference type="InterPro" id="IPR013342">
    <property type="entry name" value="Mandelate_racemase_C"/>
</dbReference>
<comment type="pathway">
    <text evidence="5">Quinol/quinone metabolism; 1,4-dihydroxy-2-naphthoate biosynthesis; 1,4-dihydroxy-2-naphthoate from chorismate: step 4/7.</text>
</comment>
<dbReference type="PANTHER" id="PTHR48073">
    <property type="entry name" value="O-SUCCINYLBENZOATE SYNTHASE-RELATED"/>
    <property type="match status" value="1"/>
</dbReference>
<dbReference type="Gene3D" id="3.20.20.120">
    <property type="entry name" value="Enolase-like C-terminal domain"/>
    <property type="match status" value="1"/>
</dbReference>
<dbReference type="Proteomes" id="UP001139336">
    <property type="component" value="Unassembled WGS sequence"/>
</dbReference>
<reference evidence="7" key="1">
    <citation type="submission" date="2022-01" db="EMBL/GenBank/DDBJ databases">
        <title>Corynebacterium sp. nov isolated from isolated from the feces of the greater white-fronted geese (Anser albifrons) at Poyang Lake, PR China.</title>
        <authorList>
            <person name="Liu Q."/>
        </authorList>
    </citation>
    <scope>NUCLEOTIDE SEQUENCE</scope>
    <source>
        <strain evidence="7">JCM 32435</strain>
    </source>
</reference>
<evidence type="ECO:0000256" key="2">
    <source>
        <dbReference type="ARBA" id="ARBA00022723"/>
    </source>
</evidence>
<proteinExistence type="inferred from homology"/>
<dbReference type="InterPro" id="IPR029017">
    <property type="entry name" value="Enolase-like_N"/>
</dbReference>
<comment type="pathway">
    <text evidence="5">Quinol/quinone metabolism; menaquinone biosynthesis.</text>
</comment>
<dbReference type="SUPFAM" id="SSF51604">
    <property type="entry name" value="Enolase C-terminal domain-like"/>
    <property type="match status" value="1"/>
</dbReference>